<dbReference type="Proteomes" id="UP000184114">
    <property type="component" value="Unassembled WGS sequence"/>
</dbReference>
<sequence length="89" mass="10469">MMDNLTEKDLQELLKLKKKQKKKNRFSKFIVTLVILLNVIFTSAVLYIFLQVGNEPQILIGAWFAFTTGELWMLSSIKKKKVKENENEY</sequence>
<dbReference type="AlphaFoldDB" id="A0A1M4X0C6"/>
<evidence type="ECO:0000313" key="2">
    <source>
        <dbReference type="EMBL" id="SHE86971.1"/>
    </source>
</evidence>
<dbReference type="GeneID" id="90994056"/>
<feature type="transmembrane region" description="Helical" evidence="1">
    <location>
        <begin position="26"/>
        <end position="50"/>
    </location>
</feature>
<evidence type="ECO:0000313" key="3">
    <source>
        <dbReference type="Proteomes" id="UP000184114"/>
    </source>
</evidence>
<proteinExistence type="predicted"/>
<keyword evidence="1" id="KW-1133">Transmembrane helix</keyword>
<dbReference type="STRING" id="1123404.SAMN02745784_02055"/>
<keyword evidence="1" id="KW-0472">Membrane</keyword>
<reference evidence="3" key="1">
    <citation type="submission" date="2016-11" db="EMBL/GenBank/DDBJ databases">
        <authorList>
            <person name="Varghese N."/>
            <person name="Submissions S."/>
        </authorList>
    </citation>
    <scope>NUCLEOTIDE SEQUENCE [LARGE SCALE GENOMIC DNA]</scope>
    <source>
        <strain evidence="3">DSM 18095</strain>
    </source>
</reference>
<name>A0A1M4X0C6_9FIRM</name>
<feature type="transmembrane region" description="Helical" evidence="1">
    <location>
        <begin position="56"/>
        <end position="74"/>
    </location>
</feature>
<keyword evidence="3" id="KW-1185">Reference proteome</keyword>
<evidence type="ECO:0000256" key="1">
    <source>
        <dbReference type="SAM" id="Phobius"/>
    </source>
</evidence>
<gene>
    <name evidence="2" type="ORF">SAMN02745784_02055</name>
</gene>
<accession>A0A1M4X0C6</accession>
<keyword evidence="1" id="KW-0812">Transmembrane</keyword>
<dbReference type="EMBL" id="FQTY01000009">
    <property type="protein sequence ID" value="SHE86971.1"/>
    <property type="molecule type" value="Genomic_DNA"/>
</dbReference>
<evidence type="ECO:0008006" key="4">
    <source>
        <dbReference type="Google" id="ProtNLM"/>
    </source>
</evidence>
<dbReference type="RefSeq" id="WP_234950029.1">
    <property type="nucleotide sequence ID" value="NZ_FQTY01000009.1"/>
</dbReference>
<protein>
    <recommendedName>
        <fullName evidence="4">2TM domain-containing protein</fullName>
    </recommendedName>
</protein>
<organism evidence="2 3">
    <name type="scientific">Tissierella praeacuta DSM 18095</name>
    <dbReference type="NCBI Taxonomy" id="1123404"/>
    <lineage>
        <taxon>Bacteria</taxon>
        <taxon>Bacillati</taxon>
        <taxon>Bacillota</taxon>
        <taxon>Tissierellia</taxon>
        <taxon>Tissierellales</taxon>
        <taxon>Tissierellaceae</taxon>
        <taxon>Tissierella</taxon>
    </lineage>
</organism>